<evidence type="ECO:0000256" key="3">
    <source>
        <dbReference type="ARBA" id="ARBA00022989"/>
    </source>
</evidence>
<feature type="transmembrane region" description="Helical" evidence="5">
    <location>
        <begin position="226"/>
        <end position="247"/>
    </location>
</feature>
<dbReference type="PANTHER" id="PTHR37422:SF17">
    <property type="entry name" value="O-ANTIGEN LIGASE"/>
    <property type="match status" value="1"/>
</dbReference>
<feature type="transmembrane region" description="Helical" evidence="5">
    <location>
        <begin position="390"/>
        <end position="406"/>
    </location>
</feature>
<evidence type="ECO:0000256" key="4">
    <source>
        <dbReference type="ARBA" id="ARBA00023136"/>
    </source>
</evidence>
<evidence type="ECO:0000313" key="7">
    <source>
        <dbReference type="EMBL" id="SHI49528.1"/>
    </source>
</evidence>
<proteinExistence type="predicted"/>
<dbReference type="RefSeq" id="WP_073110189.1">
    <property type="nucleotide sequence ID" value="NZ_FQXE01000027.1"/>
</dbReference>
<feature type="transmembrane region" description="Helical" evidence="5">
    <location>
        <begin position="328"/>
        <end position="352"/>
    </location>
</feature>
<keyword evidence="2 5" id="KW-0812">Transmembrane</keyword>
<dbReference type="STRING" id="658167.SAMN04488135_12714"/>
<keyword evidence="4 5" id="KW-0472">Membrane</keyword>
<gene>
    <name evidence="7" type="ORF">SAMN04488135_12714</name>
</gene>
<keyword evidence="3 5" id="KW-1133">Transmembrane helix</keyword>
<keyword evidence="8" id="KW-1185">Reference proteome</keyword>
<name>A0A1M6BLU9_9BURK</name>
<feature type="domain" description="O-antigen ligase-related" evidence="6">
    <location>
        <begin position="187"/>
        <end position="338"/>
    </location>
</feature>
<evidence type="ECO:0000313" key="8">
    <source>
        <dbReference type="Proteomes" id="UP000184226"/>
    </source>
</evidence>
<evidence type="ECO:0000256" key="5">
    <source>
        <dbReference type="SAM" id="Phobius"/>
    </source>
</evidence>
<protein>
    <submittedName>
        <fullName evidence="7">O-antigen ligase</fullName>
    </submittedName>
</protein>
<comment type="subcellular location">
    <subcellularLocation>
        <location evidence="1">Membrane</location>
        <topology evidence="1">Multi-pass membrane protein</topology>
    </subcellularLocation>
</comment>
<reference evidence="7 8" key="1">
    <citation type="submission" date="2016-11" db="EMBL/GenBank/DDBJ databases">
        <authorList>
            <person name="Jaros S."/>
            <person name="Januszkiewicz K."/>
            <person name="Wedrychowicz H."/>
        </authorList>
    </citation>
    <scope>NUCLEOTIDE SEQUENCE [LARGE SCALE GENOMIC DNA]</scope>
    <source>
        <strain evidence="7 8">CGMCC 1.10190</strain>
    </source>
</reference>
<evidence type="ECO:0000256" key="1">
    <source>
        <dbReference type="ARBA" id="ARBA00004141"/>
    </source>
</evidence>
<dbReference type="EMBL" id="FQXE01000027">
    <property type="protein sequence ID" value="SHI49528.1"/>
    <property type="molecule type" value="Genomic_DNA"/>
</dbReference>
<dbReference type="PANTHER" id="PTHR37422">
    <property type="entry name" value="TEICHURONIC ACID BIOSYNTHESIS PROTEIN TUAE"/>
    <property type="match status" value="1"/>
</dbReference>
<dbReference type="AlphaFoldDB" id="A0A1M6BLU9"/>
<accession>A0A1M6BLU9</accession>
<feature type="transmembrane region" description="Helical" evidence="5">
    <location>
        <begin position="154"/>
        <end position="171"/>
    </location>
</feature>
<feature type="transmembrane region" description="Helical" evidence="5">
    <location>
        <begin position="115"/>
        <end position="134"/>
    </location>
</feature>
<evidence type="ECO:0000256" key="2">
    <source>
        <dbReference type="ARBA" id="ARBA00022692"/>
    </source>
</evidence>
<organism evidence="7 8">
    <name type="scientific">Pollutimonas bauzanensis</name>
    <dbReference type="NCBI Taxonomy" id="658167"/>
    <lineage>
        <taxon>Bacteria</taxon>
        <taxon>Pseudomonadati</taxon>
        <taxon>Pseudomonadota</taxon>
        <taxon>Betaproteobacteria</taxon>
        <taxon>Burkholderiales</taxon>
        <taxon>Alcaligenaceae</taxon>
        <taxon>Pollutimonas</taxon>
    </lineage>
</organism>
<feature type="transmembrane region" description="Helical" evidence="5">
    <location>
        <begin position="63"/>
        <end position="81"/>
    </location>
</feature>
<feature type="transmembrane region" description="Helical" evidence="5">
    <location>
        <begin position="178"/>
        <end position="195"/>
    </location>
</feature>
<dbReference type="InterPro" id="IPR051533">
    <property type="entry name" value="WaaL-like"/>
</dbReference>
<sequence>MIEAPYQNNKILGLVVSLSVFLFFAPMLSVPAGYTTGAVLLLLASFCSLAKRPCQQLTREDKTLISLLVAIFAVSLFSFLYHGNAIRSMDLPSRYLLAVPILLLMLKVPPRLSWWWAGMVVGCVSGAGVAFWQIELLQANRAVGYTGVIQFGNLGMMMGVFCAAGLFWAKAQGRYARYWQLALLVGLLAGAYVSIASGSRGGWLALPFVAPVFCAAFLSRRNLKQAFAVLAVLCVGLTVVATTVPSIETRYDEAVSEIQKYQTQRVSNTSLGLRLEMWHALTLMIPQKPLLGWSESNYKAEMQRLVAEDKVKADVLTMANTHNNYLEFLAFQGVAGLLPVLALLLTALWYFCKRLRSINITVRVLAVCGASLLVAYSLFGMSQVMLGRNNTLLFFVIALTVTWGAMRREEIRLAAM</sequence>
<feature type="transmembrane region" description="Helical" evidence="5">
    <location>
        <begin position="201"/>
        <end position="219"/>
    </location>
</feature>
<keyword evidence="7" id="KW-0436">Ligase</keyword>
<feature type="transmembrane region" description="Helical" evidence="5">
    <location>
        <begin position="12"/>
        <end position="28"/>
    </location>
</feature>
<dbReference type="InterPro" id="IPR007016">
    <property type="entry name" value="O-antigen_ligase-rel_domated"/>
</dbReference>
<dbReference type="GO" id="GO:0016874">
    <property type="term" value="F:ligase activity"/>
    <property type="evidence" value="ECO:0007669"/>
    <property type="project" value="UniProtKB-KW"/>
</dbReference>
<dbReference type="Pfam" id="PF04932">
    <property type="entry name" value="Wzy_C"/>
    <property type="match status" value="1"/>
</dbReference>
<dbReference type="Proteomes" id="UP000184226">
    <property type="component" value="Unassembled WGS sequence"/>
</dbReference>
<evidence type="ECO:0000259" key="6">
    <source>
        <dbReference type="Pfam" id="PF04932"/>
    </source>
</evidence>
<dbReference type="GO" id="GO:0016020">
    <property type="term" value="C:membrane"/>
    <property type="evidence" value="ECO:0007669"/>
    <property type="project" value="UniProtKB-SubCell"/>
</dbReference>
<feature type="transmembrane region" description="Helical" evidence="5">
    <location>
        <begin position="364"/>
        <end position="384"/>
    </location>
</feature>